<comment type="caution">
    <text evidence="1">The sequence shown here is derived from an EMBL/GenBank/DDBJ whole genome shotgun (WGS) entry which is preliminary data.</text>
</comment>
<name>A0AC61QMJ4_9BACT</name>
<proteinExistence type="predicted"/>
<reference evidence="1" key="1">
    <citation type="submission" date="2019-04" db="EMBL/GenBank/DDBJ databases">
        <title>Microbes associate with the intestines of laboratory mice.</title>
        <authorList>
            <person name="Navarre W."/>
            <person name="Wong E."/>
            <person name="Huang K."/>
            <person name="Tropini C."/>
            <person name="Ng K."/>
            <person name="Yu B."/>
        </authorList>
    </citation>
    <scope>NUCLEOTIDE SEQUENCE</scope>
    <source>
        <strain evidence="1">NM73_A23</strain>
    </source>
</reference>
<organism evidence="1 2">
    <name type="scientific">Palleniella muris</name>
    <dbReference type="NCBI Taxonomy" id="3038145"/>
    <lineage>
        <taxon>Bacteria</taxon>
        <taxon>Pseudomonadati</taxon>
        <taxon>Bacteroidota</taxon>
        <taxon>Bacteroidia</taxon>
        <taxon>Bacteroidales</taxon>
        <taxon>Prevotellaceae</taxon>
        <taxon>Palleniella</taxon>
    </lineage>
</organism>
<keyword evidence="2" id="KW-1185">Reference proteome</keyword>
<evidence type="ECO:0000313" key="2">
    <source>
        <dbReference type="Proteomes" id="UP000308886"/>
    </source>
</evidence>
<dbReference type="Proteomes" id="UP000308886">
    <property type="component" value="Unassembled WGS sequence"/>
</dbReference>
<sequence>MPTKKNKHTRILLLFLSIIVPFCHCQAQDSITLECNAPRDGDRLRKLQIDVVSHGDRGKDAVWEVIRTDEGKGYTQEFFAKGDSMVCQEHSTNYYYTTCGDSLFLKGFRNRTTKMDYVKPVLHRTKTMAYGDSISSEFMARGTYCDKLHIGMWGRNSVVADATGIIINGEDTLRNILRLHRRTEFRRTSDTRHLPDTMFTDAYLRQCIDSLPCDNVCEDRYLWYKIGHRYPIMETVVTSHVQNDSIHSGIATSFLYLPEEQLSDLNTDLANEKVQERMRLRDEAASGRKPRDSFRDMAHDCSHGGTYDDFPIAVDARLDADGNRLLFDYVMKEEGELSLGIYTDGGATIAQRNFGKRHAGAYSEIIRLSEAINIGYVLIKIEFGEQNKVIKIRK</sequence>
<dbReference type="EMBL" id="SRZC01000023">
    <property type="protein sequence ID" value="TGX80638.1"/>
    <property type="molecule type" value="Genomic_DNA"/>
</dbReference>
<gene>
    <name evidence="1" type="ORF">E5358_12190</name>
</gene>
<protein>
    <submittedName>
        <fullName evidence="1">Uncharacterized protein</fullName>
    </submittedName>
</protein>
<evidence type="ECO:0000313" key="1">
    <source>
        <dbReference type="EMBL" id="TGX80638.1"/>
    </source>
</evidence>
<accession>A0AC61QMJ4</accession>